<keyword evidence="2" id="KW-1185">Reference proteome</keyword>
<dbReference type="GeneID" id="108682182"/>
<evidence type="ECO:0000313" key="2">
    <source>
        <dbReference type="Proteomes" id="UP000694843"/>
    </source>
</evidence>
<evidence type="ECO:0000256" key="1">
    <source>
        <dbReference type="RuleBase" id="RU000676"/>
    </source>
</evidence>
<dbReference type="Pfam" id="PF00837">
    <property type="entry name" value="T4_deiodinase"/>
    <property type="match status" value="1"/>
</dbReference>
<keyword evidence="1" id="KW-0560">Oxidoreductase</keyword>
<organism evidence="2 3">
    <name type="scientific">Hyalella azteca</name>
    <name type="common">Amphipod</name>
    <dbReference type="NCBI Taxonomy" id="294128"/>
    <lineage>
        <taxon>Eukaryota</taxon>
        <taxon>Metazoa</taxon>
        <taxon>Ecdysozoa</taxon>
        <taxon>Arthropoda</taxon>
        <taxon>Crustacea</taxon>
        <taxon>Multicrustacea</taxon>
        <taxon>Malacostraca</taxon>
        <taxon>Eumalacostraca</taxon>
        <taxon>Peracarida</taxon>
        <taxon>Amphipoda</taxon>
        <taxon>Senticaudata</taxon>
        <taxon>Talitrida</taxon>
        <taxon>Talitroidea</taxon>
        <taxon>Hyalellidae</taxon>
        <taxon>Hyalella</taxon>
    </lineage>
</organism>
<dbReference type="PANTHER" id="PTHR11781">
    <property type="entry name" value="IODOTHYRONINE DEIODINASE"/>
    <property type="match status" value="1"/>
</dbReference>
<comment type="function">
    <text evidence="1">Responsible for the deiodination of T4 (3,5,3',5'-tetraiodothyronine).</text>
</comment>
<proteinExistence type="inferred from homology"/>
<accession>A0A8B7PKU2</accession>
<reference evidence="3" key="1">
    <citation type="submission" date="2025-08" db="UniProtKB">
        <authorList>
            <consortium name="RefSeq"/>
        </authorList>
    </citation>
    <scope>IDENTIFICATION</scope>
    <source>
        <tissue evidence="3">Whole organism</tissue>
    </source>
</reference>
<dbReference type="InterPro" id="IPR000643">
    <property type="entry name" value="Iodothyronine_deiodinase"/>
</dbReference>
<gene>
    <name evidence="3" type="primary">LOC108682182</name>
</gene>
<dbReference type="OrthoDB" id="428577at2759"/>
<dbReference type="Gene3D" id="3.40.30.10">
    <property type="entry name" value="Glutaredoxin"/>
    <property type="match status" value="1"/>
</dbReference>
<dbReference type="GO" id="GO:0042403">
    <property type="term" value="P:thyroid hormone metabolic process"/>
    <property type="evidence" value="ECO:0007669"/>
    <property type="project" value="TreeGrafter"/>
</dbReference>
<keyword evidence="1" id="KW-0712">Selenocysteine</keyword>
<dbReference type="PANTHER" id="PTHR11781:SF24">
    <property type="entry name" value="IODOTHYRONINE DEIODINASE"/>
    <property type="match status" value="1"/>
</dbReference>
<protein>
    <recommendedName>
        <fullName evidence="1">Iodothyronine deiodinase</fullName>
    </recommendedName>
</protein>
<dbReference type="AlphaFoldDB" id="A0A8B7PKU2"/>
<dbReference type="OMA" id="AYEIPKH"/>
<dbReference type="GO" id="GO:0042446">
    <property type="term" value="P:hormone biosynthetic process"/>
    <property type="evidence" value="ECO:0007669"/>
    <property type="project" value="UniProtKB-KW"/>
</dbReference>
<dbReference type="GO" id="GO:0004800">
    <property type="term" value="F:thyroxine 5'-deiodinase activity"/>
    <property type="evidence" value="ECO:0007669"/>
    <property type="project" value="InterPro"/>
</dbReference>
<dbReference type="KEGG" id="hazt:108682182"/>
<keyword evidence="1" id="KW-0893">Thyroid hormones biosynthesis</keyword>
<sequence length="123" mass="13924">MEDLVKFRKVVTMYGDVADFLIVYIQEAHPTDGWLIPNTVEIPTHKSVQDRLAAVRYMMELEPVNCPVVVDSESGAACEEYTALPERLFVVLDGKIVYHGAQGPFGYKMAELETWLSNWKTSL</sequence>
<dbReference type="RefSeq" id="XP_018026798.1">
    <property type="nucleotide sequence ID" value="XM_018171309.2"/>
</dbReference>
<evidence type="ECO:0000313" key="3">
    <source>
        <dbReference type="RefSeq" id="XP_018026798.1"/>
    </source>
</evidence>
<comment type="similarity">
    <text evidence="1">Belongs to the iodothyronine deiodinase family.</text>
</comment>
<dbReference type="Proteomes" id="UP000694843">
    <property type="component" value="Unplaced"/>
</dbReference>
<name>A0A8B7PKU2_HYAAZ</name>